<dbReference type="PANTHER" id="PTHR43798:SF33">
    <property type="entry name" value="HYDROLASE, PUTATIVE (AFU_ORTHOLOGUE AFUA_2G14860)-RELATED"/>
    <property type="match status" value="1"/>
</dbReference>
<dbReference type="AlphaFoldDB" id="A0A9P6E0A3"/>
<dbReference type="GO" id="GO:0016020">
    <property type="term" value="C:membrane"/>
    <property type="evidence" value="ECO:0007669"/>
    <property type="project" value="TreeGrafter"/>
</dbReference>
<proteinExistence type="predicted"/>
<dbReference type="InterPro" id="IPR029058">
    <property type="entry name" value="AB_hydrolase_fold"/>
</dbReference>
<accession>A0A9P6E0A3</accession>
<organism evidence="3 4">
    <name type="scientific">Hydnum rufescens UP504</name>
    <dbReference type="NCBI Taxonomy" id="1448309"/>
    <lineage>
        <taxon>Eukaryota</taxon>
        <taxon>Fungi</taxon>
        <taxon>Dikarya</taxon>
        <taxon>Basidiomycota</taxon>
        <taxon>Agaricomycotina</taxon>
        <taxon>Agaricomycetes</taxon>
        <taxon>Cantharellales</taxon>
        <taxon>Hydnaceae</taxon>
        <taxon>Hydnum</taxon>
    </lineage>
</organism>
<sequence>MSSVFVTLPVPVLLALAVFVAGWALHVLTTVPPMAKLRISPGLASVPPGPEKELISRIYPEDLFGPDGSYVSLPYGVVKYALSGPKDGRKVVLIHGLSVPSVIFKDVASLLVRDGFYVLTYDLYGRGYSDAPEVPHSARLYTTQLALLLQYLGWSNTRVVGLSMGGGIAASFVAQFPQLVDRDIVFIAPAGNFPDDYFSRGIGFLVSSPVQFLLGFRFIRTLRKLPAPPRTKLHAVSLLVNLQFRNLPHFIRVIASSVRSGPMRGLGQVYRTVGRGPFKVLIIHGTADETVPYRPFISPILTDLIPDAKVVTLENVGHDLVITHYEEVGRR</sequence>
<evidence type="ECO:0000313" key="4">
    <source>
        <dbReference type="Proteomes" id="UP000886523"/>
    </source>
</evidence>
<keyword evidence="1" id="KW-0812">Transmembrane</keyword>
<evidence type="ECO:0000259" key="2">
    <source>
        <dbReference type="Pfam" id="PF00561"/>
    </source>
</evidence>
<dbReference type="Proteomes" id="UP000886523">
    <property type="component" value="Unassembled WGS sequence"/>
</dbReference>
<dbReference type="PRINTS" id="PR00111">
    <property type="entry name" value="ABHYDROLASE"/>
</dbReference>
<dbReference type="InterPro" id="IPR050266">
    <property type="entry name" value="AB_hydrolase_sf"/>
</dbReference>
<dbReference type="GO" id="GO:0046464">
    <property type="term" value="P:acylglycerol catabolic process"/>
    <property type="evidence" value="ECO:0007669"/>
    <property type="project" value="TreeGrafter"/>
</dbReference>
<dbReference type="SUPFAM" id="SSF53474">
    <property type="entry name" value="alpha/beta-Hydrolases"/>
    <property type="match status" value="1"/>
</dbReference>
<dbReference type="GO" id="GO:0047372">
    <property type="term" value="F:monoacylglycerol lipase activity"/>
    <property type="evidence" value="ECO:0007669"/>
    <property type="project" value="TreeGrafter"/>
</dbReference>
<dbReference type="Gene3D" id="3.40.50.1820">
    <property type="entry name" value="alpha/beta hydrolase"/>
    <property type="match status" value="1"/>
</dbReference>
<dbReference type="InterPro" id="IPR000073">
    <property type="entry name" value="AB_hydrolase_1"/>
</dbReference>
<dbReference type="OrthoDB" id="408373at2759"/>
<keyword evidence="1" id="KW-1133">Transmembrane helix</keyword>
<keyword evidence="1" id="KW-0472">Membrane</keyword>
<keyword evidence="4" id="KW-1185">Reference proteome</keyword>
<reference evidence="3" key="1">
    <citation type="journal article" date="2020" name="Nat. Commun.">
        <title>Large-scale genome sequencing of mycorrhizal fungi provides insights into the early evolution of symbiotic traits.</title>
        <authorList>
            <person name="Miyauchi S."/>
            <person name="Kiss E."/>
            <person name="Kuo A."/>
            <person name="Drula E."/>
            <person name="Kohler A."/>
            <person name="Sanchez-Garcia M."/>
            <person name="Morin E."/>
            <person name="Andreopoulos B."/>
            <person name="Barry K.W."/>
            <person name="Bonito G."/>
            <person name="Buee M."/>
            <person name="Carver A."/>
            <person name="Chen C."/>
            <person name="Cichocki N."/>
            <person name="Clum A."/>
            <person name="Culley D."/>
            <person name="Crous P.W."/>
            <person name="Fauchery L."/>
            <person name="Girlanda M."/>
            <person name="Hayes R.D."/>
            <person name="Keri Z."/>
            <person name="LaButti K."/>
            <person name="Lipzen A."/>
            <person name="Lombard V."/>
            <person name="Magnuson J."/>
            <person name="Maillard F."/>
            <person name="Murat C."/>
            <person name="Nolan M."/>
            <person name="Ohm R.A."/>
            <person name="Pangilinan J."/>
            <person name="Pereira M.F."/>
            <person name="Perotto S."/>
            <person name="Peter M."/>
            <person name="Pfister S."/>
            <person name="Riley R."/>
            <person name="Sitrit Y."/>
            <person name="Stielow J.B."/>
            <person name="Szollosi G."/>
            <person name="Zifcakova L."/>
            <person name="Stursova M."/>
            <person name="Spatafora J.W."/>
            <person name="Tedersoo L."/>
            <person name="Vaario L.M."/>
            <person name="Yamada A."/>
            <person name="Yan M."/>
            <person name="Wang P."/>
            <person name="Xu J."/>
            <person name="Bruns T."/>
            <person name="Baldrian P."/>
            <person name="Vilgalys R."/>
            <person name="Dunand C."/>
            <person name="Henrissat B."/>
            <person name="Grigoriev I.V."/>
            <person name="Hibbett D."/>
            <person name="Nagy L.G."/>
            <person name="Martin F.M."/>
        </authorList>
    </citation>
    <scope>NUCLEOTIDE SEQUENCE</scope>
    <source>
        <strain evidence="3">UP504</strain>
    </source>
</reference>
<feature type="transmembrane region" description="Helical" evidence="1">
    <location>
        <begin position="6"/>
        <end position="28"/>
    </location>
</feature>
<dbReference type="EMBL" id="MU128936">
    <property type="protein sequence ID" value="KAF9516790.1"/>
    <property type="molecule type" value="Genomic_DNA"/>
</dbReference>
<comment type="caution">
    <text evidence="3">The sequence shown here is derived from an EMBL/GenBank/DDBJ whole genome shotgun (WGS) entry which is preliminary data.</text>
</comment>
<dbReference type="Pfam" id="PF00561">
    <property type="entry name" value="Abhydrolase_1"/>
    <property type="match status" value="1"/>
</dbReference>
<gene>
    <name evidence="3" type="ORF">BS47DRAFT_605439</name>
</gene>
<evidence type="ECO:0000256" key="1">
    <source>
        <dbReference type="SAM" id="Phobius"/>
    </source>
</evidence>
<protein>
    <recommendedName>
        <fullName evidence="2">AB hydrolase-1 domain-containing protein</fullName>
    </recommendedName>
</protein>
<evidence type="ECO:0000313" key="3">
    <source>
        <dbReference type="EMBL" id="KAF9516790.1"/>
    </source>
</evidence>
<feature type="domain" description="AB hydrolase-1" evidence="2">
    <location>
        <begin position="91"/>
        <end position="324"/>
    </location>
</feature>
<name>A0A9P6E0A3_9AGAM</name>
<dbReference type="PANTHER" id="PTHR43798">
    <property type="entry name" value="MONOACYLGLYCEROL LIPASE"/>
    <property type="match status" value="1"/>
</dbReference>